<evidence type="ECO:0000256" key="7">
    <source>
        <dbReference type="PROSITE-ProRule" id="PRU00023"/>
    </source>
</evidence>
<dbReference type="PROSITE" id="PS51419">
    <property type="entry name" value="RAB"/>
    <property type="match status" value="1"/>
</dbReference>
<gene>
    <name evidence="13" type="primary">20195081</name>
    <name evidence="12" type="ORF">HELRODRAFT_109375</name>
</gene>
<reference evidence="14" key="1">
    <citation type="submission" date="2012-12" db="EMBL/GenBank/DDBJ databases">
        <authorList>
            <person name="Hellsten U."/>
            <person name="Grimwood J."/>
            <person name="Chapman J.A."/>
            <person name="Shapiro H."/>
            <person name="Aerts A."/>
            <person name="Otillar R.P."/>
            <person name="Terry A.Y."/>
            <person name="Boore J.L."/>
            <person name="Simakov O."/>
            <person name="Marletaz F."/>
            <person name="Cho S.-J."/>
            <person name="Edsinger-Gonzales E."/>
            <person name="Havlak P."/>
            <person name="Kuo D.-H."/>
            <person name="Larsson T."/>
            <person name="Lv J."/>
            <person name="Arendt D."/>
            <person name="Savage R."/>
            <person name="Osoegawa K."/>
            <person name="de Jong P."/>
            <person name="Lindberg D.R."/>
            <person name="Seaver E.C."/>
            <person name="Weisblat D.A."/>
            <person name="Putnam N.H."/>
            <person name="Grigoriev I.V."/>
            <person name="Rokhsar D.S."/>
        </authorList>
    </citation>
    <scope>NUCLEOTIDE SEQUENCE</scope>
</reference>
<dbReference type="GO" id="GO:0005096">
    <property type="term" value="F:GTPase activator activity"/>
    <property type="evidence" value="ECO:0000318"/>
    <property type="project" value="GO_Central"/>
</dbReference>
<dbReference type="eggNOG" id="KOG0705">
    <property type="taxonomic scope" value="Eukaryota"/>
</dbReference>
<dbReference type="PROSITE" id="PS50115">
    <property type="entry name" value="ARFGAP"/>
    <property type="match status" value="1"/>
</dbReference>
<proteinExistence type="inferred from homology"/>
<evidence type="ECO:0000256" key="6">
    <source>
        <dbReference type="ARBA" id="ARBA00023043"/>
    </source>
</evidence>
<dbReference type="InParanoid" id="T1EES9"/>
<evidence type="ECO:0000256" key="1">
    <source>
        <dbReference type="ARBA" id="ARBA00005430"/>
    </source>
</evidence>
<dbReference type="InterPro" id="IPR038508">
    <property type="entry name" value="ArfGAP_dom_sf"/>
</dbReference>
<dbReference type="InterPro" id="IPR001164">
    <property type="entry name" value="ArfGAP_dom"/>
</dbReference>
<dbReference type="GO" id="GO:0008270">
    <property type="term" value="F:zinc ion binding"/>
    <property type="evidence" value="ECO:0007669"/>
    <property type="project" value="UniProtKB-KW"/>
</dbReference>
<sequence length="598" mass="66462">MGLYRHMIDVPIFLIASRDGVSNSNPRIISEAKGLKMANDLKNCHYFEVCSENGFNVELVFHEACQKILTSRQAPTSSSSLSLSSTNYQAPMNSLHRGSNKAFHTQLSSPVNISSSALSASSYSSYDDVSKDFVATPNTTPTPSRKNNRRRSNIFTSKKDCDDKKLRNGDAKLGSGRVIPIKQGWLYKKSSKPLSKDWQKKYVTLLDDGRMTYHSSLHDYMENSHGKEIKLGETTVKIPGQGPRGSGLTRTNNNNIAGCHISRHSEANNFMSPACVLNSVSTGTSVSSSTTTIPPKLETPINKKKHRRIKSNSRNFDGSESSEYGYEFAIVSLDNKQWLFEACSLEEREEWIIAVEQQILSSLQQNRSSKAQITSSANIAVIHAVRNVSGNNECADCAAPNPEWASLNLGALICIECSGIHRNLGTHLSRVRSLELDEWPPNLVEVMTSIGNDLLNSVYEANAIGCKKPNPTSSREEKDKWIRMKYELKNYLPPLPFEGVPIQQQLMDAVACNNVHNLILVLAYCSPNDVNTPYNSTTDTRTALHIAAAFGKIILVQLLLWYGANPDLVDHENHTPSFYAREHKAFECLKILEMVTSQ</sequence>
<evidence type="ECO:0008006" key="15">
    <source>
        <dbReference type="Google" id="ProtNLM"/>
    </source>
</evidence>
<keyword evidence="3" id="KW-0479">Metal-binding</keyword>
<dbReference type="PANTHER" id="PTHR45819">
    <property type="entry name" value="CENTAURIN-GAMMA-1A"/>
    <property type="match status" value="1"/>
</dbReference>
<dbReference type="RefSeq" id="XP_009011791.1">
    <property type="nucleotide sequence ID" value="XM_009013543.1"/>
</dbReference>
<dbReference type="PROSITE" id="PS50088">
    <property type="entry name" value="ANK_REPEAT"/>
    <property type="match status" value="1"/>
</dbReference>
<dbReference type="Gene3D" id="3.40.50.300">
    <property type="entry name" value="P-loop containing nucleotide triphosphate hydrolases"/>
    <property type="match status" value="1"/>
</dbReference>
<keyword evidence="6 7" id="KW-0040">ANK repeat</keyword>
<dbReference type="PRINTS" id="PR00405">
    <property type="entry name" value="REVINTRACTNG"/>
</dbReference>
<evidence type="ECO:0000256" key="2">
    <source>
        <dbReference type="ARBA" id="ARBA00022468"/>
    </source>
</evidence>
<evidence type="ECO:0000313" key="12">
    <source>
        <dbReference type="EMBL" id="ESO09977.1"/>
    </source>
</evidence>
<dbReference type="EMBL" id="AMQM01002846">
    <property type="status" value="NOT_ANNOTATED_CDS"/>
    <property type="molecule type" value="Genomic_DNA"/>
</dbReference>
<dbReference type="SUPFAM" id="SSF52540">
    <property type="entry name" value="P-loop containing nucleoside triphosphate hydrolases"/>
    <property type="match status" value="1"/>
</dbReference>
<dbReference type="InterPro" id="IPR011993">
    <property type="entry name" value="PH-like_dom_sf"/>
</dbReference>
<dbReference type="InterPro" id="IPR037278">
    <property type="entry name" value="ARFGAP/RecO"/>
</dbReference>
<evidence type="ECO:0000256" key="8">
    <source>
        <dbReference type="PROSITE-ProRule" id="PRU00288"/>
    </source>
</evidence>
<feature type="domain" description="Arf-GAP" evidence="11">
    <location>
        <begin position="379"/>
        <end position="499"/>
    </location>
</feature>
<evidence type="ECO:0000313" key="13">
    <source>
        <dbReference type="EnsemblMetazoa" id="HelroP109375"/>
    </source>
</evidence>
<accession>T1EES9</accession>
<evidence type="ECO:0000256" key="3">
    <source>
        <dbReference type="ARBA" id="ARBA00022723"/>
    </source>
</evidence>
<comment type="similarity">
    <text evidence="1">Belongs to the centaurin gamma-like family.</text>
</comment>
<dbReference type="PROSITE" id="PS50003">
    <property type="entry name" value="PH_DOMAIN"/>
    <property type="match status" value="1"/>
</dbReference>
<reference evidence="13" key="3">
    <citation type="submission" date="2015-06" db="UniProtKB">
        <authorList>
            <consortium name="EnsemblMetazoa"/>
        </authorList>
    </citation>
    <scope>IDENTIFICATION</scope>
</reference>
<evidence type="ECO:0000256" key="4">
    <source>
        <dbReference type="ARBA" id="ARBA00022771"/>
    </source>
</evidence>
<dbReference type="SMART" id="SM00233">
    <property type="entry name" value="PH"/>
    <property type="match status" value="1"/>
</dbReference>
<evidence type="ECO:0000313" key="14">
    <source>
        <dbReference type="Proteomes" id="UP000015101"/>
    </source>
</evidence>
<organism evidence="13 14">
    <name type="scientific">Helobdella robusta</name>
    <name type="common">Californian leech</name>
    <dbReference type="NCBI Taxonomy" id="6412"/>
    <lineage>
        <taxon>Eukaryota</taxon>
        <taxon>Metazoa</taxon>
        <taxon>Spiralia</taxon>
        <taxon>Lophotrochozoa</taxon>
        <taxon>Annelida</taxon>
        <taxon>Clitellata</taxon>
        <taxon>Hirudinea</taxon>
        <taxon>Rhynchobdellida</taxon>
        <taxon>Glossiphoniidae</taxon>
        <taxon>Helobdella</taxon>
    </lineage>
</organism>
<feature type="repeat" description="ANK" evidence="7">
    <location>
        <begin position="539"/>
        <end position="571"/>
    </location>
</feature>
<dbReference type="Proteomes" id="UP000015101">
    <property type="component" value="Unassembled WGS sequence"/>
</dbReference>
<keyword evidence="14" id="KW-1185">Reference proteome</keyword>
<dbReference type="EMBL" id="KB095905">
    <property type="protein sequence ID" value="ESO09977.1"/>
    <property type="molecule type" value="Genomic_DNA"/>
</dbReference>
<dbReference type="InterPro" id="IPR002110">
    <property type="entry name" value="Ankyrin_rpt"/>
</dbReference>
<feature type="domain" description="PH" evidence="10">
    <location>
        <begin position="179"/>
        <end position="360"/>
    </location>
</feature>
<protein>
    <recommendedName>
        <fullName evidence="15">Centaurin-gamma-1A</fullName>
    </recommendedName>
</protein>
<dbReference type="EnsemblMetazoa" id="HelroT109375">
    <property type="protein sequence ID" value="HelroP109375"/>
    <property type="gene ID" value="HelroG109375"/>
</dbReference>
<keyword evidence="4 8" id="KW-0863">Zinc-finger</keyword>
<evidence type="ECO:0000259" key="11">
    <source>
        <dbReference type="PROSITE" id="PS50115"/>
    </source>
</evidence>
<name>T1EES9_HELRO</name>
<dbReference type="STRING" id="6412.T1EES9"/>
<dbReference type="Gene3D" id="1.10.220.150">
    <property type="entry name" value="Arf GTPase activating protein"/>
    <property type="match status" value="1"/>
</dbReference>
<dbReference type="Pfam" id="PF01412">
    <property type="entry name" value="ArfGap"/>
    <property type="match status" value="1"/>
</dbReference>
<dbReference type="FunFam" id="1.10.220.150:FF:000001">
    <property type="entry name" value="Arf-GAP with GTPase, ANK repeat and PH domain-containing protein 1"/>
    <property type="match status" value="1"/>
</dbReference>
<reference evidence="12 14" key="2">
    <citation type="journal article" date="2013" name="Nature">
        <title>Insights into bilaterian evolution from three spiralian genomes.</title>
        <authorList>
            <person name="Simakov O."/>
            <person name="Marletaz F."/>
            <person name="Cho S.J."/>
            <person name="Edsinger-Gonzales E."/>
            <person name="Havlak P."/>
            <person name="Hellsten U."/>
            <person name="Kuo D.H."/>
            <person name="Larsson T."/>
            <person name="Lv J."/>
            <person name="Arendt D."/>
            <person name="Savage R."/>
            <person name="Osoegawa K."/>
            <person name="de Jong P."/>
            <person name="Grimwood J."/>
            <person name="Chapman J.A."/>
            <person name="Shapiro H."/>
            <person name="Aerts A."/>
            <person name="Otillar R.P."/>
            <person name="Terry A.Y."/>
            <person name="Boore J.L."/>
            <person name="Grigoriev I.V."/>
            <person name="Lindberg D.R."/>
            <person name="Seaver E.C."/>
            <person name="Weisblat D.A."/>
            <person name="Putnam N.H."/>
            <person name="Rokhsar D.S."/>
        </authorList>
    </citation>
    <scope>NUCLEOTIDE SEQUENCE</scope>
</reference>
<dbReference type="InterPro" id="IPR001849">
    <property type="entry name" value="PH_domain"/>
</dbReference>
<evidence type="ECO:0000256" key="9">
    <source>
        <dbReference type="SAM" id="MobiDB-lite"/>
    </source>
</evidence>
<dbReference type="SUPFAM" id="SSF48403">
    <property type="entry name" value="Ankyrin repeat"/>
    <property type="match status" value="1"/>
</dbReference>
<dbReference type="Gene3D" id="2.30.29.30">
    <property type="entry name" value="Pleckstrin-homology domain (PH domain)/Phosphotyrosine-binding domain (PTB)"/>
    <property type="match status" value="1"/>
</dbReference>
<dbReference type="GO" id="GO:0003924">
    <property type="term" value="F:GTPase activity"/>
    <property type="evidence" value="ECO:0000318"/>
    <property type="project" value="GO_Central"/>
</dbReference>
<dbReference type="SMART" id="SM00105">
    <property type="entry name" value="ArfGap"/>
    <property type="match status" value="1"/>
</dbReference>
<dbReference type="PROSITE" id="PS50297">
    <property type="entry name" value="ANK_REP_REGION"/>
    <property type="match status" value="1"/>
</dbReference>
<feature type="compositionally biased region" description="Basic residues" evidence="9">
    <location>
        <begin position="302"/>
        <end position="311"/>
    </location>
</feature>
<dbReference type="Gene3D" id="1.25.40.20">
    <property type="entry name" value="Ankyrin repeat-containing domain"/>
    <property type="match status" value="1"/>
</dbReference>
<dbReference type="AlphaFoldDB" id="T1EES9"/>
<dbReference type="InterPro" id="IPR036770">
    <property type="entry name" value="Ankyrin_rpt-contain_sf"/>
</dbReference>
<dbReference type="Pfam" id="PF12796">
    <property type="entry name" value="Ank_2"/>
    <property type="match status" value="1"/>
</dbReference>
<dbReference type="HOGENOM" id="CLU_007326_4_1_1"/>
<dbReference type="SUPFAM" id="SSF57863">
    <property type="entry name" value="ArfGap/RecO-like zinc finger"/>
    <property type="match status" value="1"/>
</dbReference>
<evidence type="ECO:0000259" key="10">
    <source>
        <dbReference type="PROSITE" id="PS50003"/>
    </source>
</evidence>
<dbReference type="CDD" id="cd01250">
    <property type="entry name" value="PH_AGAP"/>
    <property type="match status" value="1"/>
</dbReference>
<feature type="region of interest" description="Disordered" evidence="9">
    <location>
        <begin position="287"/>
        <end position="316"/>
    </location>
</feature>
<dbReference type="PANTHER" id="PTHR45819:SF5">
    <property type="entry name" value="CENTAURIN-GAMMA-1A"/>
    <property type="match status" value="1"/>
</dbReference>
<feature type="region of interest" description="Disordered" evidence="9">
    <location>
        <begin position="134"/>
        <end position="153"/>
    </location>
</feature>
<dbReference type="InterPro" id="IPR027417">
    <property type="entry name" value="P-loop_NTPase"/>
</dbReference>
<keyword evidence="2" id="KW-0343">GTPase activation</keyword>
<dbReference type="CTD" id="20195081"/>
<dbReference type="CDD" id="cd08836">
    <property type="entry name" value="ArfGap_AGAP"/>
    <property type="match status" value="1"/>
</dbReference>
<dbReference type="InterPro" id="IPR051282">
    <property type="entry name" value="Arf-GAP_GTPase_ANK_PH"/>
</dbReference>
<dbReference type="OMA" id="NIAGCHI"/>
<dbReference type="GeneID" id="20195081"/>
<evidence type="ECO:0000256" key="5">
    <source>
        <dbReference type="ARBA" id="ARBA00022833"/>
    </source>
</evidence>
<feature type="compositionally biased region" description="Polar residues" evidence="9">
    <location>
        <begin position="136"/>
        <end position="145"/>
    </location>
</feature>
<dbReference type="KEGG" id="hro:HELRODRAFT_109375"/>
<dbReference type="OrthoDB" id="6136903at2759"/>
<keyword evidence="5" id="KW-0862">Zinc</keyword>
<dbReference type="SUPFAM" id="SSF50729">
    <property type="entry name" value="PH domain-like"/>
    <property type="match status" value="1"/>
</dbReference>